<feature type="transmembrane region" description="Helical" evidence="7">
    <location>
        <begin position="214"/>
        <end position="233"/>
    </location>
</feature>
<feature type="region of interest" description="Disordered" evidence="8">
    <location>
        <begin position="304"/>
        <end position="354"/>
    </location>
</feature>
<sequence length="354" mass="37936">MTSAVLAALPSPPQGVWQLGPLPVRAYALAILLGGVAAWWILDRRYTAKGGPKDTAIDVVFWMVPFGIVGARLYHVVTTPEPYFGPGGNPWNAFAIWNGGLGIWGAVALGAVGAWLGLRRRGLRLAPFADALAPGLLVAQAIGRLGNYFNQELYGKATTLPWGLRIDDAHLVPGYPSGTLFHPTFLYELVWNLAMVGVLVWAERRFRLGHGRVFWLYVMLYTLGRVWIEYLRIDTAEIVLGLRLNVWTSILIFLVALAFFVVIGRRTRGVPESLWLPGREPVEGTVAGTDDGQEPTSTVTVAAEPAPVPGAEVDGQVAGAPGGARAPGEEHAPSASADEDVPSASADEDVSGRG</sequence>
<evidence type="ECO:0000256" key="8">
    <source>
        <dbReference type="SAM" id="MobiDB-lite"/>
    </source>
</evidence>
<keyword evidence="9" id="KW-0328">Glycosyltransferase</keyword>
<proteinExistence type="inferred from homology"/>
<comment type="pathway">
    <text evidence="7">Protein modification; lipoprotein biosynthesis (diacylglyceryl transfer).</text>
</comment>
<accession>A0A7J9V1X5</accession>
<organism evidence="9 10">
    <name type="scientific">Georgenia ruanii</name>
    <dbReference type="NCBI Taxonomy" id="348442"/>
    <lineage>
        <taxon>Bacteria</taxon>
        <taxon>Bacillati</taxon>
        <taxon>Actinomycetota</taxon>
        <taxon>Actinomycetes</taxon>
        <taxon>Micrococcales</taxon>
        <taxon>Bogoriellaceae</taxon>
        <taxon>Georgenia</taxon>
    </lineage>
</organism>
<dbReference type="AlphaFoldDB" id="A0A7J9V1X5"/>
<dbReference type="HAMAP" id="MF_01147">
    <property type="entry name" value="Lgt"/>
    <property type="match status" value="1"/>
</dbReference>
<dbReference type="GO" id="GO:0042158">
    <property type="term" value="P:lipoprotein biosynthetic process"/>
    <property type="evidence" value="ECO:0007669"/>
    <property type="project" value="UniProtKB-UniRule"/>
</dbReference>
<keyword evidence="5 7" id="KW-1133">Transmembrane helix</keyword>
<dbReference type="Pfam" id="PF01790">
    <property type="entry name" value="LGT"/>
    <property type="match status" value="1"/>
</dbReference>
<feature type="transmembrane region" description="Helical" evidence="7">
    <location>
        <begin position="54"/>
        <end position="74"/>
    </location>
</feature>
<protein>
    <recommendedName>
        <fullName evidence="7">Phosphatidylglycerol--prolipoprotein diacylglyceryl transferase</fullName>
        <ecNumber evidence="7">2.5.1.145</ecNumber>
    </recommendedName>
</protein>
<dbReference type="UniPathway" id="UPA00664"/>
<comment type="function">
    <text evidence="7">Catalyzes the transfer of the diacylglyceryl group from phosphatidylglycerol to the sulfhydryl group of the N-terminal cysteine of a prolipoprotein, the first step in the formation of mature lipoproteins.</text>
</comment>
<evidence type="ECO:0000256" key="5">
    <source>
        <dbReference type="ARBA" id="ARBA00022989"/>
    </source>
</evidence>
<feature type="transmembrane region" description="Helical" evidence="7">
    <location>
        <begin position="245"/>
        <end position="263"/>
    </location>
</feature>
<dbReference type="NCBIfam" id="TIGR00544">
    <property type="entry name" value="lgt"/>
    <property type="match status" value="1"/>
</dbReference>
<feature type="compositionally biased region" description="Low complexity" evidence="8">
    <location>
        <begin position="304"/>
        <end position="313"/>
    </location>
</feature>
<feature type="transmembrane region" description="Helical" evidence="7">
    <location>
        <begin position="185"/>
        <end position="202"/>
    </location>
</feature>
<dbReference type="InterPro" id="IPR001640">
    <property type="entry name" value="Lgt"/>
</dbReference>
<comment type="subcellular location">
    <subcellularLocation>
        <location evidence="7">Cell membrane</location>
        <topology evidence="7">Multi-pass membrane protein</topology>
    </subcellularLocation>
</comment>
<keyword evidence="9" id="KW-0449">Lipoprotein</keyword>
<dbReference type="PROSITE" id="PS01311">
    <property type="entry name" value="LGT"/>
    <property type="match status" value="1"/>
</dbReference>
<dbReference type="EC" id="2.5.1.145" evidence="7"/>
<gene>
    <name evidence="7" type="primary">lgt</name>
    <name evidence="9" type="ORF">GB882_15750</name>
</gene>
<keyword evidence="10" id="KW-1185">Reference proteome</keyword>
<dbReference type="GO" id="GO:0005886">
    <property type="term" value="C:plasma membrane"/>
    <property type="evidence" value="ECO:0007669"/>
    <property type="project" value="UniProtKB-SubCell"/>
</dbReference>
<comment type="similarity">
    <text evidence="1 7">Belongs to the Lgt family.</text>
</comment>
<comment type="caution">
    <text evidence="9">The sequence shown here is derived from an EMBL/GenBank/DDBJ whole genome shotgun (WGS) entry which is preliminary data.</text>
</comment>
<comment type="catalytic activity">
    <reaction evidence="7">
        <text>L-cysteinyl-[prolipoprotein] + a 1,2-diacyl-sn-glycero-3-phospho-(1'-sn-glycerol) = an S-1,2-diacyl-sn-glyceryl-L-cysteinyl-[prolipoprotein] + sn-glycerol 1-phosphate + H(+)</text>
        <dbReference type="Rhea" id="RHEA:56712"/>
        <dbReference type="Rhea" id="RHEA-COMP:14679"/>
        <dbReference type="Rhea" id="RHEA-COMP:14680"/>
        <dbReference type="ChEBI" id="CHEBI:15378"/>
        <dbReference type="ChEBI" id="CHEBI:29950"/>
        <dbReference type="ChEBI" id="CHEBI:57685"/>
        <dbReference type="ChEBI" id="CHEBI:64716"/>
        <dbReference type="ChEBI" id="CHEBI:140658"/>
        <dbReference type="EC" id="2.5.1.145"/>
    </reaction>
</comment>
<dbReference type="EMBL" id="WHPD01003395">
    <property type="protein sequence ID" value="MPV90130.1"/>
    <property type="molecule type" value="Genomic_DNA"/>
</dbReference>
<feature type="transmembrane region" description="Helical" evidence="7">
    <location>
        <begin position="24"/>
        <end position="42"/>
    </location>
</feature>
<keyword evidence="3 7" id="KW-0808">Transferase</keyword>
<feature type="compositionally biased region" description="Acidic residues" evidence="8">
    <location>
        <begin position="337"/>
        <end position="354"/>
    </location>
</feature>
<keyword evidence="6 7" id="KW-0472">Membrane</keyword>
<feature type="binding site" evidence="7">
    <location>
        <position position="144"/>
    </location>
    <ligand>
        <name>a 1,2-diacyl-sn-glycero-3-phospho-(1'-sn-glycerol)</name>
        <dbReference type="ChEBI" id="CHEBI:64716"/>
    </ligand>
</feature>
<keyword evidence="4 7" id="KW-0812">Transmembrane</keyword>
<dbReference type="PANTHER" id="PTHR30589">
    <property type="entry name" value="PROLIPOPROTEIN DIACYLGLYCERYL TRANSFERASE"/>
    <property type="match status" value="1"/>
</dbReference>
<evidence type="ECO:0000256" key="2">
    <source>
        <dbReference type="ARBA" id="ARBA00022475"/>
    </source>
</evidence>
<dbReference type="PANTHER" id="PTHR30589:SF0">
    <property type="entry name" value="PHOSPHATIDYLGLYCEROL--PROLIPOPROTEIN DIACYLGLYCERYL TRANSFERASE"/>
    <property type="match status" value="1"/>
</dbReference>
<evidence type="ECO:0000256" key="3">
    <source>
        <dbReference type="ARBA" id="ARBA00022679"/>
    </source>
</evidence>
<name>A0A7J9V1X5_9MICO</name>
<reference evidence="9 10" key="1">
    <citation type="submission" date="2019-10" db="EMBL/GenBank/DDBJ databases">
        <title>Georgenia wutianyii sp. nov. and Georgenia yuyongxinii sp. nov. isolated from plateau pika (Ochotona curzoniae) in the Qinghai-Tibet plateau of China.</title>
        <authorList>
            <person name="Tian Z."/>
        </authorList>
    </citation>
    <scope>NUCLEOTIDE SEQUENCE [LARGE SCALE GENOMIC DNA]</scope>
    <source>
        <strain evidence="9 10">JCM 15130</strain>
    </source>
</reference>
<dbReference type="GO" id="GO:0008961">
    <property type="term" value="F:phosphatidylglycerol-prolipoprotein diacylglyceryl transferase activity"/>
    <property type="evidence" value="ECO:0007669"/>
    <property type="project" value="UniProtKB-UniRule"/>
</dbReference>
<dbReference type="Proteomes" id="UP000429644">
    <property type="component" value="Unassembled WGS sequence"/>
</dbReference>
<evidence type="ECO:0000256" key="1">
    <source>
        <dbReference type="ARBA" id="ARBA00007150"/>
    </source>
</evidence>
<dbReference type="RefSeq" id="WP_152232957.1">
    <property type="nucleotide sequence ID" value="NZ_BAAAOT010000010.1"/>
</dbReference>
<dbReference type="OrthoDB" id="871140at2"/>
<keyword evidence="2 7" id="KW-1003">Cell membrane</keyword>
<evidence type="ECO:0000313" key="10">
    <source>
        <dbReference type="Proteomes" id="UP000429644"/>
    </source>
</evidence>
<feature type="transmembrane region" description="Helical" evidence="7">
    <location>
        <begin position="94"/>
        <end position="118"/>
    </location>
</feature>
<evidence type="ECO:0000256" key="6">
    <source>
        <dbReference type="ARBA" id="ARBA00023136"/>
    </source>
</evidence>
<feature type="transmembrane region" description="Helical" evidence="7">
    <location>
        <begin position="125"/>
        <end position="143"/>
    </location>
</feature>
<evidence type="ECO:0000256" key="7">
    <source>
        <dbReference type="HAMAP-Rule" id="MF_01147"/>
    </source>
</evidence>
<evidence type="ECO:0000256" key="4">
    <source>
        <dbReference type="ARBA" id="ARBA00022692"/>
    </source>
</evidence>
<evidence type="ECO:0000313" key="9">
    <source>
        <dbReference type="EMBL" id="MPV90130.1"/>
    </source>
</evidence>